<evidence type="ECO:0000313" key="3">
    <source>
        <dbReference type="Proteomes" id="UP000297861"/>
    </source>
</evidence>
<feature type="chain" id="PRO_5021454783" description="DUF3108 domain-containing protein" evidence="1">
    <location>
        <begin position="20"/>
        <end position="263"/>
    </location>
</feature>
<evidence type="ECO:0000313" key="2">
    <source>
        <dbReference type="EMBL" id="TFD96206.1"/>
    </source>
</evidence>
<feature type="signal peptide" evidence="1">
    <location>
        <begin position="1"/>
        <end position="19"/>
    </location>
</feature>
<comment type="caution">
    <text evidence="2">The sequence shown here is derived from an EMBL/GenBank/DDBJ whole genome shotgun (WGS) entry which is preliminary data.</text>
</comment>
<reference evidence="2 3" key="1">
    <citation type="submission" date="2019-03" db="EMBL/GenBank/DDBJ databases">
        <title>San Antonio Military Medical Center submission to MRSN (WRAIR), pending publication.</title>
        <authorList>
            <person name="Blyth D.M."/>
            <person name="Mccarthy S.L."/>
            <person name="Schall S.E."/>
            <person name="Stam J.A."/>
            <person name="Ong A.C."/>
            <person name="Mcgann P.T."/>
        </authorList>
    </citation>
    <scope>NUCLEOTIDE SEQUENCE [LARGE SCALE GENOMIC DNA]</scope>
    <source>
        <strain evidence="2 3">MRSN571793</strain>
    </source>
</reference>
<proteinExistence type="predicted"/>
<accession>A0A4Y8L6T2</accession>
<dbReference type="Proteomes" id="UP000297861">
    <property type="component" value="Unassembled WGS sequence"/>
</dbReference>
<evidence type="ECO:0008006" key="4">
    <source>
        <dbReference type="Google" id="ProtNLM"/>
    </source>
</evidence>
<dbReference type="EMBL" id="SOML01000006">
    <property type="protein sequence ID" value="TFD96206.1"/>
    <property type="molecule type" value="Genomic_DNA"/>
</dbReference>
<dbReference type="PROSITE" id="PS51257">
    <property type="entry name" value="PROKAR_LIPOPROTEIN"/>
    <property type="match status" value="1"/>
</dbReference>
<sequence>MRIFTILLSTILFGTSCSATYFYSTINTNDPYTYKTADGIFVQEGDSLDVTYSFFGENAPITIGIVNKMSRPVYIDWRKSGVIIDSIVSPFVGRPDNIQYDEEVDFNRYMNNPQGISYIRPYSKYERQVMELANFNFDKINKDYFASQHTEADRKGRNRQLNSIQYTENESPLLMKTYLSVYEGSSQIYDPLIFESDFYISELIKGGKHSGIQSFKDKQGDIFFVRYEKGKLFKKIGESTLKVTTVAVSNITSWAVEGAIRND</sequence>
<dbReference type="RefSeq" id="WP_026627891.1">
    <property type="nucleotide sequence ID" value="NZ_JAWZLG010000015.1"/>
</dbReference>
<keyword evidence="3" id="KW-1185">Reference proteome</keyword>
<dbReference type="AlphaFoldDB" id="A0A4Y8L6T2"/>
<name>A0A4Y8L6T2_9BACT</name>
<evidence type="ECO:0000256" key="1">
    <source>
        <dbReference type="SAM" id="SignalP"/>
    </source>
</evidence>
<dbReference type="OrthoDB" id="948349at2"/>
<gene>
    <name evidence="2" type="ORF">E2605_11475</name>
</gene>
<keyword evidence="1" id="KW-0732">Signal</keyword>
<protein>
    <recommendedName>
        <fullName evidence="4">DUF3108 domain-containing protein</fullName>
    </recommendedName>
</protein>
<organism evidence="2 3">
    <name type="scientific">Dysgonomonas capnocytophagoides</name>
    <dbReference type="NCBI Taxonomy" id="45254"/>
    <lineage>
        <taxon>Bacteria</taxon>
        <taxon>Pseudomonadati</taxon>
        <taxon>Bacteroidota</taxon>
        <taxon>Bacteroidia</taxon>
        <taxon>Bacteroidales</taxon>
        <taxon>Dysgonomonadaceae</taxon>
        <taxon>Dysgonomonas</taxon>
    </lineage>
</organism>